<gene>
    <name evidence="1" type="ORF">BRM3_09840</name>
</gene>
<keyword evidence="2" id="KW-1185">Reference proteome</keyword>
<accession>A0ABY6FYC4</accession>
<dbReference type="RefSeq" id="WP_263593149.1">
    <property type="nucleotide sequence ID" value="NZ_CP107020.1"/>
</dbReference>
<organism evidence="1 2">
    <name type="scientific">Brachybacterium huguangmaarense</name>
    <dbReference type="NCBI Taxonomy" id="1652028"/>
    <lineage>
        <taxon>Bacteria</taxon>
        <taxon>Bacillati</taxon>
        <taxon>Actinomycetota</taxon>
        <taxon>Actinomycetes</taxon>
        <taxon>Micrococcales</taxon>
        <taxon>Dermabacteraceae</taxon>
        <taxon>Brachybacterium</taxon>
    </lineage>
</organism>
<reference evidence="1" key="1">
    <citation type="submission" date="2022-10" db="EMBL/GenBank/DDBJ databases">
        <title>Whole-Genome Sequencing of Brachybacterium huguangmaarense BRM-3, Isolated from Betula schmidtii.</title>
        <authorList>
            <person name="Haam D."/>
        </authorList>
    </citation>
    <scope>NUCLEOTIDE SEQUENCE</scope>
    <source>
        <strain evidence="1">BRM-3</strain>
    </source>
</reference>
<dbReference type="EMBL" id="CP107020">
    <property type="protein sequence ID" value="UYG15936.1"/>
    <property type="molecule type" value="Genomic_DNA"/>
</dbReference>
<evidence type="ECO:0000313" key="2">
    <source>
        <dbReference type="Proteomes" id="UP001164305"/>
    </source>
</evidence>
<dbReference type="NCBIfam" id="NF040618">
    <property type="entry name" value="PPA1309_fam"/>
    <property type="match status" value="1"/>
</dbReference>
<protein>
    <submittedName>
        <fullName evidence="1">PPA1309 family protein</fullName>
    </submittedName>
</protein>
<sequence length="186" mass="19234">MAENSASAPGDALDAPTAALAAAVLEVARHVGDAPLAAPRWFALVDTGALIRSQPSFGALLDDASREAAEADPHHLTPIEIDDVPAVHDPLHALAEVVWPDIAVGGVVACDLDAVRVTEGSSEQARERLGDGAVRAVVAARTDRDAGTWCAVRGRGRRDYALGSHLVPDLADALAESLGEGESTLR</sequence>
<evidence type="ECO:0000313" key="1">
    <source>
        <dbReference type="EMBL" id="UYG15936.1"/>
    </source>
</evidence>
<name>A0ABY6FYC4_9MICO</name>
<proteinExistence type="predicted"/>
<dbReference type="Proteomes" id="UP001164305">
    <property type="component" value="Chromosome"/>
</dbReference>
<dbReference type="InterPro" id="IPR047681">
    <property type="entry name" value="PPA1309-like"/>
</dbReference>